<evidence type="ECO:0000256" key="1">
    <source>
        <dbReference type="ARBA" id="ARBA00002523"/>
    </source>
</evidence>
<evidence type="ECO:0000256" key="3">
    <source>
        <dbReference type="ARBA" id="ARBA00022475"/>
    </source>
</evidence>
<evidence type="ECO:0000256" key="5">
    <source>
        <dbReference type="ARBA" id="ARBA00023136"/>
    </source>
</evidence>
<protein>
    <submittedName>
        <fullName evidence="11">Trypanosome variant surface glycoprotein (A-type)/Trypanosome variant surface glycoprotein C-terminal domain containing protein, putative</fullName>
    </submittedName>
</protein>
<evidence type="ECO:0000259" key="10">
    <source>
        <dbReference type="Pfam" id="PF10659"/>
    </source>
</evidence>
<accession>A0A1G4I1J6</accession>
<dbReference type="AlphaFoldDB" id="A0A1G4I1J6"/>
<dbReference type="Proteomes" id="UP000195570">
    <property type="component" value="Unassembled WGS sequence"/>
</dbReference>
<keyword evidence="8" id="KW-0732">Signal</keyword>
<dbReference type="InterPro" id="IPR019609">
    <property type="entry name" value="Variant_surf_glycoprt_trypan_C"/>
</dbReference>
<keyword evidence="12" id="KW-1185">Reference proteome</keyword>
<gene>
    <name evidence="11" type="ORF">TEOVI_000684600</name>
</gene>
<comment type="subcellular location">
    <subcellularLocation>
        <location evidence="2">Cell membrane</location>
        <topology evidence="2">Lipid-anchor</topology>
        <topology evidence="2">GPI-anchor</topology>
    </subcellularLocation>
</comment>
<proteinExistence type="predicted"/>
<feature type="domain" description="Trypanosome variant surface glycoprotein C-terminal" evidence="10">
    <location>
        <begin position="404"/>
        <end position="501"/>
    </location>
</feature>
<organism evidence="11 12">
    <name type="scientific">Trypanosoma equiperdum</name>
    <dbReference type="NCBI Taxonomy" id="5694"/>
    <lineage>
        <taxon>Eukaryota</taxon>
        <taxon>Discoba</taxon>
        <taxon>Euglenozoa</taxon>
        <taxon>Kinetoplastea</taxon>
        <taxon>Metakinetoplastina</taxon>
        <taxon>Trypanosomatida</taxon>
        <taxon>Trypanosomatidae</taxon>
        <taxon>Trypanosoma</taxon>
    </lineage>
</organism>
<dbReference type="InterPro" id="IPR001812">
    <property type="entry name" value="Trypano_VSG_A_N_dom"/>
</dbReference>
<dbReference type="Gene3D" id="3.90.150.10">
    <property type="entry name" value="Variant Surface Glycoprotein, subunit A domain 1"/>
    <property type="match status" value="1"/>
</dbReference>
<keyword evidence="4" id="KW-0336">GPI-anchor</keyword>
<dbReference type="RefSeq" id="XP_067077140.1">
    <property type="nucleotide sequence ID" value="XM_067221039.1"/>
</dbReference>
<comment type="caution">
    <text evidence="11">The sequence shown here is derived from an EMBL/GenBank/DDBJ whole genome shotgun (WGS) entry which is preliminary data.</text>
</comment>
<evidence type="ECO:0000313" key="12">
    <source>
        <dbReference type="Proteomes" id="UP000195570"/>
    </source>
</evidence>
<dbReference type="EMBL" id="CZPT02000340">
    <property type="protein sequence ID" value="SCU65558.1"/>
    <property type="molecule type" value="Genomic_DNA"/>
</dbReference>
<dbReference type="Pfam" id="PF10659">
    <property type="entry name" value="Trypan_glycop_C"/>
    <property type="match status" value="1"/>
</dbReference>
<dbReference type="Gene3D" id="1.10.470.10">
    <property type="entry name" value="Variant Surface Glycoprotein, subunit A, domain 2"/>
    <property type="match status" value="1"/>
</dbReference>
<dbReference type="Gene3D" id="3.30.1680.30">
    <property type="match status" value="1"/>
</dbReference>
<comment type="function">
    <text evidence="1">VSG forms a coat on the surface of the parasite. The trypanosome evades the immune response of the host by expressing a series of antigenically distinct VSGs from an estimated 1000 VSG genes.</text>
</comment>
<evidence type="ECO:0000256" key="7">
    <source>
        <dbReference type="ARBA" id="ARBA00023288"/>
    </source>
</evidence>
<dbReference type="Pfam" id="PF00913">
    <property type="entry name" value="Trypan_glycop"/>
    <property type="match status" value="1"/>
</dbReference>
<dbReference type="VEuPathDB" id="TriTrypDB:TEOVI_000684600"/>
<evidence type="ECO:0000256" key="4">
    <source>
        <dbReference type="ARBA" id="ARBA00022622"/>
    </source>
</evidence>
<evidence type="ECO:0000313" key="11">
    <source>
        <dbReference type="EMBL" id="SCU65558.1"/>
    </source>
</evidence>
<feature type="chain" id="PRO_5009235093" evidence="8">
    <location>
        <begin position="25"/>
        <end position="501"/>
    </location>
</feature>
<dbReference type="SUPFAM" id="SSF58087">
    <property type="entry name" value="Variant surface glycoprotein (N-terminal domain)"/>
    <property type="match status" value="1"/>
</dbReference>
<dbReference type="GeneID" id="92380780"/>
<dbReference type="GO" id="GO:0005886">
    <property type="term" value="C:plasma membrane"/>
    <property type="evidence" value="ECO:0007669"/>
    <property type="project" value="UniProtKB-SubCell"/>
</dbReference>
<keyword evidence="6" id="KW-0325">Glycoprotein</keyword>
<keyword evidence="3" id="KW-1003">Cell membrane</keyword>
<sequence length="501" mass="53449">MRKNSKLLLSLAVTALTQTNNCKAVNQKPLVKATWSAICDTYAALRHKANSIKGIPRASAVTAAELANLALKAEIKLQQPASNAEQKRIDIMAAYVRLESEAAAAALRHDTQTQLTNDLFSIGLALGRLKEFMTLASGPIETNTKGCITTSKLAAGLISGITALTSAYDSCKALEDKDPTNLNSADIITENGFANITQQTNVNNAAAETGCKLTTLTNNEGYVSGTLTTNTLNVAAGLIHITKGNHGTNGMNNFKTSPGTGDSEDMYKAWQAAVKPTPISHSFKKKKLPDLKKDGTFIMAAKLVLNITNEDGTNLGTKLNEIFGAEDDDELSGSWKPIESFGLNTNVAGQKAGTALSAIKDPTVLTKILVHYRNVATAETEKRIAKLQTTAKLGQKAKAIAIECGTISKAEECNNADQCCFDDSKETGKKCKFNETKATANGVPVPESGEDKKLTKCTDVKTEEECKNVACKIPEGKKAVCGWIENTCKDSSILVNKKLAL</sequence>
<keyword evidence="5" id="KW-0472">Membrane</keyword>
<reference evidence="11" key="1">
    <citation type="submission" date="2016-09" db="EMBL/GenBank/DDBJ databases">
        <authorList>
            <person name="Hebert L."/>
            <person name="Moumen B."/>
        </authorList>
    </citation>
    <scope>NUCLEOTIDE SEQUENCE [LARGE SCALE GENOMIC DNA]</scope>
    <source>
        <strain evidence="11">OVI</strain>
    </source>
</reference>
<name>A0A1G4I1J6_TRYEQ</name>
<keyword evidence="7" id="KW-0449">Lipoprotein</keyword>
<dbReference type="GO" id="GO:0042783">
    <property type="term" value="P:symbiont-mediated evasion of host immune response"/>
    <property type="evidence" value="ECO:0007669"/>
    <property type="project" value="InterPro"/>
</dbReference>
<evidence type="ECO:0000259" key="9">
    <source>
        <dbReference type="Pfam" id="PF00913"/>
    </source>
</evidence>
<feature type="signal peptide" evidence="8">
    <location>
        <begin position="1"/>
        <end position="24"/>
    </location>
</feature>
<evidence type="ECO:0000256" key="2">
    <source>
        <dbReference type="ARBA" id="ARBA00004609"/>
    </source>
</evidence>
<evidence type="ECO:0000256" key="8">
    <source>
        <dbReference type="SAM" id="SignalP"/>
    </source>
</evidence>
<evidence type="ECO:0000256" key="6">
    <source>
        <dbReference type="ARBA" id="ARBA00023180"/>
    </source>
</evidence>
<dbReference type="GO" id="GO:0098552">
    <property type="term" value="C:side of membrane"/>
    <property type="evidence" value="ECO:0007669"/>
    <property type="project" value="UniProtKB-KW"/>
</dbReference>
<feature type="domain" description="Trypanosome variant surface glycoprotein A-type N-terminal" evidence="9">
    <location>
        <begin position="11"/>
        <end position="372"/>
    </location>
</feature>